<dbReference type="PANTHER" id="PTHR43155:SF2">
    <property type="entry name" value="CYCLIC DI-GMP PHOSPHODIESTERASE PA4108"/>
    <property type="match status" value="1"/>
</dbReference>
<gene>
    <name evidence="2" type="ORF">MACH08_00080</name>
</gene>
<sequence>MKVKTSHLMPGYVLQKDIIGKSNRPIALKGTELTEHQIQMIRKFLIDTVEIDEPLSGNKPSKKVKEQTEEKKAVDNIRSASIQDKENGYKYFLKVYKNVVNVFKEQFLQWQQSMPISIPDLRNAIIPLLEELENIDANVIFSLHHYARSDEYIFHHSVATSLISAFIAKEMGYRRGEWIQVGLAGVLCDCGMAKMDTDVIQKQGSLTSEEFKNIKKHPQTSYAMIKDLPSLTSGVQLAVLQHHERGNGEGYPLGMTLNKVHPYARIIAVADSYHAMATTTCYRKARNLVNVIEELHISTIRLYDPDVVNTFLNIFSNWLEHSKVVLNNGITGEIVFVNKQEPTRPIVKSNDSDDIFSLEQLPELYIDKIIG</sequence>
<dbReference type="PANTHER" id="PTHR43155">
    <property type="entry name" value="CYCLIC DI-GMP PHOSPHODIESTERASE PA4108-RELATED"/>
    <property type="match status" value="1"/>
</dbReference>
<dbReference type="InterPro" id="IPR037522">
    <property type="entry name" value="HD_GYP_dom"/>
</dbReference>
<comment type="caution">
    <text evidence="2">The sequence shown here is derived from an EMBL/GenBank/DDBJ whole genome shotgun (WGS) entry which is preliminary data.</text>
</comment>
<dbReference type="Pfam" id="PF13487">
    <property type="entry name" value="HD_5"/>
    <property type="match status" value="1"/>
</dbReference>
<dbReference type="EMBL" id="BSKO01000001">
    <property type="protein sequence ID" value="GLO64224.1"/>
    <property type="molecule type" value="Genomic_DNA"/>
</dbReference>
<dbReference type="PROSITE" id="PS51832">
    <property type="entry name" value="HD_GYP"/>
    <property type="match status" value="1"/>
</dbReference>
<dbReference type="InterPro" id="IPR003607">
    <property type="entry name" value="HD/PDEase_dom"/>
</dbReference>
<accession>A0ABQ5TCD5</accession>
<dbReference type="Gene3D" id="1.10.3210.10">
    <property type="entry name" value="Hypothetical protein af1432"/>
    <property type="match status" value="1"/>
</dbReference>
<protein>
    <submittedName>
        <fullName evidence="2">HD family phosphohydrolase</fullName>
    </submittedName>
</protein>
<dbReference type="Proteomes" id="UP001275436">
    <property type="component" value="Unassembled WGS sequence"/>
</dbReference>
<evidence type="ECO:0000259" key="1">
    <source>
        <dbReference type="PROSITE" id="PS51832"/>
    </source>
</evidence>
<dbReference type="SMART" id="SM00471">
    <property type="entry name" value="HDc"/>
    <property type="match status" value="1"/>
</dbReference>
<reference evidence="2 3" key="1">
    <citation type="submission" date="2023-02" db="EMBL/GenBank/DDBJ databases">
        <title>Oceanobacillus kimchii IFOP_LL358 isolated form Alexandrium catenella lab strain.</title>
        <authorList>
            <person name="Gajardo G."/>
            <person name="Ueki S."/>
            <person name="Maruyama F."/>
        </authorList>
    </citation>
    <scope>NUCLEOTIDE SEQUENCE [LARGE SCALE GENOMIC DNA]</scope>
    <source>
        <strain evidence="2 3">IFOP_LL358</strain>
    </source>
</reference>
<dbReference type="CDD" id="cd00077">
    <property type="entry name" value="HDc"/>
    <property type="match status" value="1"/>
</dbReference>
<organism evidence="2 3">
    <name type="scientific">Oceanobacillus kimchii</name>
    <dbReference type="NCBI Taxonomy" id="746691"/>
    <lineage>
        <taxon>Bacteria</taxon>
        <taxon>Bacillati</taxon>
        <taxon>Bacillota</taxon>
        <taxon>Bacilli</taxon>
        <taxon>Bacillales</taxon>
        <taxon>Bacillaceae</taxon>
        <taxon>Oceanobacillus</taxon>
    </lineage>
</organism>
<keyword evidence="3" id="KW-1185">Reference proteome</keyword>
<dbReference type="RefSeq" id="WP_069685051.1">
    <property type="nucleotide sequence ID" value="NZ_BSKO01000001.1"/>
</dbReference>
<evidence type="ECO:0000313" key="3">
    <source>
        <dbReference type="Proteomes" id="UP001275436"/>
    </source>
</evidence>
<feature type="domain" description="HD-GYP" evidence="1">
    <location>
        <begin position="132"/>
        <end position="327"/>
    </location>
</feature>
<name>A0ABQ5TCD5_9BACI</name>
<dbReference type="SUPFAM" id="SSF109604">
    <property type="entry name" value="HD-domain/PDEase-like"/>
    <property type="match status" value="1"/>
</dbReference>
<proteinExistence type="predicted"/>
<evidence type="ECO:0000313" key="2">
    <source>
        <dbReference type="EMBL" id="GLO64224.1"/>
    </source>
</evidence>